<dbReference type="Proteomes" id="UP000830055">
    <property type="component" value="Chromosome"/>
</dbReference>
<dbReference type="EMBL" id="AP025516">
    <property type="protein sequence ID" value="BDD88479.1"/>
    <property type="molecule type" value="Genomic_DNA"/>
</dbReference>
<dbReference type="PANTHER" id="PTHR37306:SF1">
    <property type="entry name" value="COLICIN V PRODUCTION PROTEIN"/>
    <property type="match status" value="1"/>
</dbReference>
<dbReference type="InterPro" id="IPR003825">
    <property type="entry name" value="Colicin-V_CvpA"/>
</dbReference>
<evidence type="ECO:0000256" key="2">
    <source>
        <dbReference type="ARBA" id="ARBA00022692"/>
    </source>
</evidence>
<evidence type="ECO:0000256" key="1">
    <source>
        <dbReference type="ARBA" id="ARBA00004141"/>
    </source>
</evidence>
<evidence type="ECO:0008006" key="9">
    <source>
        <dbReference type="Google" id="ProtNLM"/>
    </source>
</evidence>
<protein>
    <recommendedName>
        <fullName evidence="9">CvpA family protein</fullName>
    </recommendedName>
</protein>
<keyword evidence="3 6" id="KW-1133">Transmembrane helix</keyword>
<feature type="transmembrane region" description="Helical" evidence="6">
    <location>
        <begin position="106"/>
        <end position="131"/>
    </location>
</feature>
<evidence type="ECO:0000256" key="4">
    <source>
        <dbReference type="ARBA" id="ARBA00023136"/>
    </source>
</evidence>
<evidence type="ECO:0000313" key="7">
    <source>
        <dbReference type="EMBL" id="BDD88479.1"/>
    </source>
</evidence>
<feature type="transmembrane region" description="Helical" evidence="6">
    <location>
        <begin position="12"/>
        <end position="45"/>
    </location>
</feature>
<keyword evidence="2 6" id="KW-0812">Transmembrane</keyword>
<evidence type="ECO:0000256" key="5">
    <source>
        <dbReference type="SAM" id="MobiDB-lite"/>
    </source>
</evidence>
<proteinExistence type="predicted"/>
<evidence type="ECO:0000256" key="6">
    <source>
        <dbReference type="SAM" id="Phobius"/>
    </source>
</evidence>
<keyword evidence="4 6" id="KW-0472">Membrane</keyword>
<organism evidence="7 8">
    <name type="scientific">Desulfofustis limnaeus</name>
    <dbReference type="NCBI Taxonomy" id="2740163"/>
    <lineage>
        <taxon>Bacteria</taxon>
        <taxon>Pseudomonadati</taxon>
        <taxon>Thermodesulfobacteriota</taxon>
        <taxon>Desulfobulbia</taxon>
        <taxon>Desulfobulbales</taxon>
        <taxon>Desulfocapsaceae</taxon>
        <taxon>Desulfofustis</taxon>
    </lineage>
</organism>
<reference evidence="7 8" key="1">
    <citation type="submission" date="2022-01" db="EMBL/GenBank/DDBJ databases">
        <title>Desulfofustis limnae sp. nov., a novel mesophilic sulfate-reducing bacterium isolated from marsh soil.</title>
        <authorList>
            <person name="Watanabe M."/>
            <person name="Takahashi A."/>
            <person name="Kojima H."/>
            <person name="Fukui M."/>
        </authorList>
    </citation>
    <scope>NUCLEOTIDE SEQUENCE [LARGE SCALE GENOMIC DNA]</scope>
    <source>
        <strain evidence="7 8">PPLL</strain>
    </source>
</reference>
<feature type="region of interest" description="Disordered" evidence="5">
    <location>
        <begin position="177"/>
        <end position="202"/>
    </location>
</feature>
<comment type="subcellular location">
    <subcellularLocation>
        <location evidence="1">Membrane</location>
        <topology evidence="1">Multi-pass membrane protein</topology>
    </subcellularLocation>
</comment>
<gene>
    <name evidence="7" type="ORF">DPPLL_28440</name>
</gene>
<sequence>METMHVSPYDFVVLGLVALLAIRGLWTGFLGQVVPLLALYLGYFAASRYHEQLLPFLQNVSTDPKVIFLSAYAILFAATFVAATLLGKGLALVIQVTVTPWFDRVLGMILGCAKAVLVVVLLHIVLGTLLAPENDMLRTCQSCPTLNRLSDLTREVIRDERIRDALRQNTPAITHGFLDSLIGPEPSVEQGPAAVEPRRPEP</sequence>
<evidence type="ECO:0000313" key="8">
    <source>
        <dbReference type="Proteomes" id="UP000830055"/>
    </source>
</evidence>
<dbReference type="RefSeq" id="WP_284151835.1">
    <property type="nucleotide sequence ID" value="NZ_AP025516.1"/>
</dbReference>
<evidence type="ECO:0000256" key="3">
    <source>
        <dbReference type="ARBA" id="ARBA00022989"/>
    </source>
</evidence>
<keyword evidence="8" id="KW-1185">Reference proteome</keyword>
<dbReference type="Pfam" id="PF02674">
    <property type="entry name" value="Colicin_V"/>
    <property type="match status" value="1"/>
</dbReference>
<name>A0ABM7WBZ0_9BACT</name>
<feature type="transmembrane region" description="Helical" evidence="6">
    <location>
        <begin position="66"/>
        <end position="86"/>
    </location>
</feature>
<dbReference type="PANTHER" id="PTHR37306">
    <property type="entry name" value="COLICIN V PRODUCTION PROTEIN"/>
    <property type="match status" value="1"/>
</dbReference>
<accession>A0ABM7WBZ0</accession>